<dbReference type="GO" id="GO:0016301">
    <property type="term" value="F:kinase activity"/>
    <property type="evidence" value="ECO:0007669"/>
    <property type="project" value="UniProtKB-KW"/>
</dbReference>
<accession>A0A084VSY6</accession>
<dbReference type="EnsemblMetazoa" id="ASIC008535-RA">
    <property type="protein sequence ID" value="ASIC008535-PA"/>
    <property type="gene ID" value="ASIC008535"/>
</dbReference>
<reference evidence="1 3" key="1">
    <citation type="journal article" date="2014" name="BMC Genomics">
        <title>Genome sequence of Anopheles sinensis provides insight into genetics basis of mosquito competence for malaria parasites.</title>
        <authorList>
            <person name="Zhou D."/>
            <person name="Zhang D."/>
            <person name="Ding G."/>
            <person name="Shi L."/>
            <person name="Hou Q."/>
            <person name="Ye Y."/>
            <person name="Xu Y."/>
            <person name="Zhou H."/>
            <person name="Xiong C."/>
            <person name="Li S."/>
            <person name="Yu J."/>
            <person name="Hong S."/>
            <person name="Yu X."/>
            <person name="Zou P."/>
            <person name="Chen C."/>
            <person name="Chang X."/>
            <person name="Wang W."/>
            <person name="Lv Y."/>
            <person name="Sun Y."/>
            <person name="Ma L."/>
            <person name="Shen B."/>
            <person name="Zhu C."/>
        </authorList>
    </citation>
    <scope>NUCLEOTIDE SEQUENCE [LARGE SCALE GENOMIC DNA]</scope>
</reference>
<evidence type="ECO:0000313" key="3">
    <source>
        <dbReference type="Proteomes" id="UP000030765"/>
    </source>
</evidence>
<gene>
    <name evidence="1" type="ORF">ZHAS_00008535</name>
</gene>
<reference evidence="2" key="2">
    <citation type="submission" date="2020-05" db="UniProtKB">
        <authorList>
            <consortium name="EnsemblMetazoa"/>
        </authorList>
    </citation>
    <scope>IDENTIFICATION</scope>
</reference>
<organism evidence="1">
    <name type="scientific">Anopheles sinensis</name>
    <name type="common">Mosquito</name>
    <dbReference type="NCBI Taxonomy" id="74873"/>
    <lineage>
        <taxon>Eukaryota</taxon>
        <taxon>Metazoa</taxon>
        <taxon>Ecdysozoa</taxon>
        <taxon>Arthropoda</taxon>
        <taxon>Hexapoda</taxon>
        <taxon>Insecta</taxon>
        <taxon>Pterygota</taxon>
        <taxon>Neoptera</taxon>
        <taxon>Endopterygota</taxon>
        <taxon>Diptera</taxon>
        <taxon>Nematocera</taxon>
        <taxon>Culicoidea</taxon>
        <taxon>Culicidae</taxon>
        <taxon>Anophelinae</taxon>
        <taxon>Anopheles</taxon>
    </lineage>
</organism>
<dbReference type="Proteomes" id="UP000030765">
    <property type="component" value="Unassembled WGS sequence"/>
</dbReference>
<dbReference type="AlphaFoldDB" id="A0A084VSY6"/>
<evidence type="ECO:0000313" key="2">
    <source>
        <dbReference type="EnsemblMetazoa" id="ASIC008535-PA"/>
    </source>
</evidence>
<keyword evidence="1" id="KW-0808">Transferase</keyword>
<dbReference type="VEuPathDB" id="VectorBase:ASIC008535"/>
<evidence type="ECO:0000313" key="1">
    <source>
        <dbReference type="EMBL" id="KFB41080.1"/>
    </source>
</evidence>
<keyword evidence="3" id="KW-1185">Reference proteome</keyword>
<name>A0A084VSY6_ANOSI</name>
<sequence length="77" mass="8456">MGSRRRLALINKVVCSPFARFAALVCREGEMAAVPRILSRRPQGFTTTHASLRDGGSGYGQVNSRHAQWDACTVVHE</sequence>
<protein>
    <submittedName>
        <fullName evidence="1 2">Phosphomethylpyrimidine kinase</fullName>
    </submittedName>
</protein>
<keyword evidence="1" id="KW-0418">Kinase</keyword>
<proteinExistence type="predicted"/>
<dbReference type="EMBL" id="ATLV01016151">
    <property type="status" value="NOT_ANNOTATED_CDS"/>
    <property type="molecule type" value="Genomic_DNA"/>
</dbReference>
<dbReference type="EMBL" id="KE525057">
    <property type="protein sequence ID" value="KFB41080.1"/>
    <property type="molecule type" value="Genomic_DNA"/>
</dbReference>